<comment type="similarity">
    <text evidence="2">Belongs to the bacterial solute-binding protein 2 family.</text>
</comment>
<comment type="subcellular location">
    <subcellularLocation>
        <location evidence="1">Cell envelope</location>
    </subcellularLocation>
</comment>
<dbReference type="SUPFAM" id="SSF53822">
    <property type="entry name" value="Periplasmic binding protein-like I"/>
    <property type="match status" value="1"/>
</dbReference>
<keyword evidence="6" id="KW-1185">Reference proteome</keyword>
<sequence length="325" mass="33620">MNRTHLARALALGGALALFLTACSEGGRQQADDAAPAAAEKTMTAVMVTHAGPGDTFWDIVRRGAEAAAERYGVDLQYSGDPDAARQSQLAQQAVDQGTDGLALTFSKGEAMQGVTQNAVDADIPVVGFNGGMDDALDFGAFTFIGQDDGLAGEALGDLLTEQDFTHPICVIHEQGNVGLEARCAGVKEKLPDTETLYVQGTDMTQVSSTVTAKLQSTADADVVIGLGAPFTLTIVDAVAETGSEAKVASFDLNADLAQAVADGDVLATVDQQPYLQGYMAIESLWLQHNGGFVLGGGQPVFTGPAIIDQDNAADVLTGAQDGIR</sequence>
<dbReference type="InterPro" id="IPR028082">
    <property type="entry name" value="Peripla_BP_I"/>
</dbReference>
<evidence type="ECO:0000259" key="4">
    <source>
        <dbReference type="Pfam" id="PF13407"/>
    </source>
</evidence>
<reference evidence="6" key="1">
    <citation type="journal article" date="2019" name="Int. J. Syst. Evol. Microbiol.">
        <title>The Global Catalogue of Microorganisms (GCM) 10K type strain sequencing project: providing services to taxonomists for standard genome sequencing and annotation.</title>
        <authorList>
            <consortium name="The Broad Institute Genomics Platform"/>
            <consortium name="The Broad Institute Genome Sequencing Center for Infectious Disease"/>
            <person name="Wu L."/>
            <person name="Ma J."/>
        </authorList>
    </citation>
    <scope>NUCLEOTIDE SEQUENCE [LARGE SCALE GENOMIC DNA]</scope>
    <source>
        <strain evidence="6">CCUG 42722</strain>
    </source>
</reference>
<feature type="chain" id="PRO_5045141727" evidence="3">
    <location>
        <begin position="25"/>
        <end position="325"/>
    </location>
</feature>
<dbReference type="Gene3D" id="3.40.50.2300">
    <property type="match status" value="2"/>
</dbReference>
<dbReference type="PANTHER" id="PTHR30036:SF7">
    <property type="entry name" value="ABC TRANSPORTER PERIPLASMIC-BINDING PROTEIN YPHF"/>
    <property type="match status" value="1"/>
</dbReference>
<comment type="caution">
    <text evidence="5">The sequence shown here is derived from an EMBL/GenBank/DDBJ whole genome shotgun (WGS) entry which is preliminary data.</text>
</comment>
<feature type="signal peptide" evidence="3">
    <location>
        <begin position="1"/>
        <end position="24"/>
    </location>
</feature>
<dbReference type="PROSITE" id="PS51257">
    <property type="entry name" value="PROKAR_LIPOPROTEIN"/>
    <property type="match status" value="1"/>
</dbReference>
<organism evidence="5 6">
    <name type="scientific">Promicromonospora alba</name>
    <dbReference type="NCBI Taxonomy" id="1616110"/>
    <lineage>
        <taxon>Bacteria</taxon>
        <taxon>Bacillati</taxon>
        <taxon>Actinomycetota</taxon>
        <taxon>Actinomycetes</taxon>
        <taxon>Micrococcales</taxon>
        <taxon>Promicromonosporaceae</taxon>
        <taxon>Promicromonospora</taxon>
    </lineage>
</organism>
<dbReference type="EMBL" id="JBHSFI010000005">
    <property type="protein sequence ID" value="MFC4630089.1"/>
    <property type="molecule type" value="Genomic_DNA"/>
</dbReference>
<name>A0ABV9HII7_9MICO</name>
<evidence type="ECO:0000256" key="2">
    <source>
        <dbReference type="ARBA" id="ARBA00007639"/>
    </source>
</evidence>
<evidence type="ECO:0000313" key="6">
    <source>
        <dbReference type="Proteomes" id="UP001596011"/>
    </source>
</evidence>
<dbReference type="InterPro" id="IPR025997">
    <property type="entry name" value="SBP_2_dom"/>
</dbReference>
<accession>A0ABV9HII7</accession>
<evidence type="ECO:0000256" key="1">
    <source>
        <dbReference type="ARBA" id="ARBA00004196"/>
    </source>
</evidence>
<keyword evidence="3" id="KW-0732">Signal</keyword>
<dbReference type="Proteomes" id="UP001596011">
    <property type="component" value="Unassembled WGS sequence"/>
</dbReference>
<gene>
    <name evidence="5" type="ORF">ACFO6V_17700</name>
</gene>
<evidence type="ECO:0000256" key="3">
    <source>
        <dbReference type="SAM" id="SignalP"/>
    </source>
</evidence>
<feature type="domain" description="Periplasmic binding protein" evidence="4">
    <location>
        <begin position="53"/>
        <end position="288"/>
    </location>
</feature>
<proteinExistence type="inferred from homology"/>
<evidence type="ECO:0000313" key="5">
    <source>
        <dbReference type="EMBL" id="MFC4630089.1"/>
    </source>
</evidence>
<protein>
    <submittedName>
        <fullName evidence="5">Substrate-binding domain-containing protein</fullName>
    </submittedName>
</protein>
<dbReference type="InterPro" id="IPR050555">
    <property type="entry name" value="Bact_Solute-Bind_Prot2"/>
</dbReference>
<dbReference type="Pfam" id="PF13407">
    <property type="entry name" value="Peripla_BP_4"/>
    <property type="match status" value="1"/>
</dbReference>
<dbReference type="PANTHER" id="PTHR30036">
    <property type="entry name" value="D-XYLOSE-BINDING PERIPLASMIC PROTEIN"/>
    <property type="match status" value="1"/>
</dbReference>
<dbReference type="RefSeq" id="WP_377137458.1">
    <property type="nucleotide sequence ID" value="NZ_JBHSFI010000005.1"/>
</dbReference>